<gene>
    <name evidence="1" type="ORF">E4188_18825</name>
</gene>
<evidence type="ECO:0000313" key="1">
    <source>
        <dbReference type="EMBL" id="QJT40345.1"/>
    </source>
</evidence>
<proteinExistence type="predicted"/>
<reference evidence="1 2" key="1">
    <citation type="submission" date="2019-03" db="EMBL/GenBank/DDBJ databases">
        <title>Novel transposon Tn6433 accelerates the dissemination of tet(E) in Aeromonas from aerobic biofilm under oxytetracycline stress.</title>
        <authorList>
            <person name="Shi Y."/>
            <person name="Tian Z."/>
            <person name="Zhang Y."/>
            <person name="Zhang H."/>
            <person name="Yang M."/>
        </authorList>
    </citation>
    <scope>NUCLEOTIDE SEQUENCE [LARGE SCALE GENOMIC DNA]</scope>
    <source>
        <strain evidence="1 2">R50-22</strain>
    </source>
</reference>
<dbReference type="Proteomes" id="UP000502657">
    <property type="component" value="Chromosome"/>
</dbReference>
<keyword evidence="2" id="KW-1185">Reference proteome</keyword>
<organism evidence="1 2">
    <name type="scientific">Aeromonas media</name>
    <dbReference type="NCBI Taxonomy" id="651"/>
    <lineage>
        <taxon>Bacteria</taxon>
        <taxon>Pseudomonadati</taxon>
        <taxon>Pseudomonadota</taxon>
        <taxon>Gammaproteobacteria</taxon>
        <taxon>Aeromonadales</taxon>
        <taxon>Aeromonadaceae</taxon>
        <taxon>Aeromonas</taxon>
    </lineage>
</organism>
<accession>A0ABX6NYK0</accession>
<evidence type="ECO:0000313" key="2">
    <source>
        <dbReference type="Proteomes" id="UP000502657"/>
    </source>
</evidence>
<name>A0ABX6NYK0_AERME</name>
<dbReference type="RefSeq" id="WP_171269828.1">
    <property type="nucleotide sequence ID" value="NZ_CP038445.1"/>
</dbReference>
<sequence>MERQTLQQQVPVYHVCQECGGDGCEACSDLCILNGDIELDPDWSDELPTVTPINRVIGIKVSSPINTFVGIKVVSGICEFCGCFSQDLDELSSDVTPGFVIRICPACYSDYAHGGCDLPERGANL</sequence>
<dbReference type="EMBL" id="CP038448">
    <property type="protein sequence ID" value="QJT40345.1"/>
    <property type="molecule type" value="Genomic_DNA"/>
</dbReference>
<protein>
    <submittedName>
        <fullName evidence="1">Uncharacterized protein</fullName>
    </submittedName>
</protein>